<evidence type="ECO:0000256" key="9">
    <source>
        <dbReference type="PROSITE-ProRule" id="PRU00460"/>
    </source>
</evidence>
<dbReference type="GO" id="GO:0009887">
    <property type="term" value="P:animal organ morphogenesis"/>
    <property type="evidence" value="ECO:0007669"/>
    <property type="project" value="TreeGrafter"/>
</dbReference>
<dbReference type="FunFam" id="2.10.25.10:FF:000135">
    <property type="entry name" value="Laminin subunit beta 4"/>
    <property type="match status" value="1"/>
</dbReference>
<gene>
    <name evidence="12" type="ORF">KC01_LOCUS23193</name>
</gene>
<dbReference type="CDD" id="cd00055">
    <property type="entry name" value="EGF_Lam"/>
    <property type="match status" value="1"/>
</dbReference>
<dbReference type="PROSITE" id="PS01248">
    <property type="entry name" value="EGF_LAM_1"/>
    <property type="match status" value="1"/>
</dbReference>
<dbReference type="PANTHER" id="PTHR10574:SF406">
    <property type="entry name" value="LAMININ SUBUNIT ALPHA 5"/>
    <property type="match status" value="1"/>
</dbReference>
<dbReference type="PANTHER" id="PTHR10574">
    <property type="entry name" value="NETRIN/LAMININ-RELATED"/>
    <property type="match status" value="1"/>
</dbReference>
<reference evidence="12 13" key="1">
    <citation type="submission" date="2024-04" db="EMBL/GenBank/DDBJ databases">
        <authorList>
            <person name="Waldvogel A.-M."/>
            <person name="Schoenle A."/>
        </authorList>
    </citation>
    <scope>NUCLEOTIDE SEQUENCE [LARGE SCALE GENOMIC DNA]</scope>
</reference>
<dbReference type="SMART" id="SM00180">
    <property type="entry name" value="EGF_Lam"/>
    <property type="match status" value="1"/>
</dbReference>
<dbReference type="PROSITE" id="PS50027">
    <property type="entry name" value="EGF_LAM_2"/>
    <property type="match status" value="1"/>
</dbReference>
<feature type="disulfide bond" evidence="9">
    <location>
        <begin position="31"/>
        <end position="48"/>
    </location>
</feature>
<keyword evidence="6 9" id="KW-1015">Disulfide bond</keyword>
<feature type="disulfide bond" evidence="9">
    <location>
        <begin position="29"/>
        <end position="41"/>
    </location>
</feature>
<feature type="domain" description="Laminin EGF-like" evidence="11">
    <location>
        <begin position="29"/>
        <end position="75"/>
    </location>
</feature>
<evidence type="ECO:0000256" key="5">
    <source>
        <dbReference type="ARBA" id="ARBA00023054"/>
    </source>
</evidence>
<dbReference type="InterPro" id="IPR050440">
    <property type="entry name" value="Laminin/Netrin_ECM"/>
</dbReference>
<keyword evidence="4" id="KW-0677">Repeat</keyword>
<dbReference type="InterPro" id="IPR056558">
    <property type="entry name" value="LAMB1-4_helical"/>
</dbReference>
<name>A0AAV2KX32_KNICA</name>
<evidence type="ECO:0000256" key="6">
    <source>
        <dbReference type="ARBA" id="ARBA00023157"/>
    </source>
</evidence>
<keyword evidence="3" id="KW-0272">Extracellular matrix</keyword>
<comment type="subcellular location">
    <subcellularLocation>
        <location evidence="1">Secreted</location>
        <location evidence="1">Extracellular space</location>
        <location evidence="1">Extracellular matrix</location>
    </subcellularLocation>
</comment>
<evidence type="ECO:0000256" key="2">
    <source>
        <dbReference type="ARBA" id="ARBA00022525"/>
    </source>
</evidence>
<dbReference type="Proteomes" id="UP001497482">
    <property type="component" value="Chromosome 20"/>
</dbReference>
<dbReference type="EMBL" id="OZ035842">
    <property type="protein sequence ID" value="CAL1594209.1"/>
    <property type="molecule type" value="Genomic_DNA"/>
</dbReference>
<evidence type="ECO:0000256" key="7">
    <source>
        <dbReference type="ARBA" id="ARBA00023180"/>
    </source>
</evidence>
<keyword evidence="5 10" id="KW-0175">Coiled coil</keyword>
<evidence type="ECO:0000313" key="12">
    <source>
        <dbReference type="EMBL" id="CAL1594209.1"/>
    </source>
</evidence>
<dbReference type="AlphaFoldDB" id="A0AAV2KX32"/>
<feature type="coiled-coil region" evidence="10">
    <location>
        <begin position="515"/>
        <end position="556"/>
    </location>
</feature>
<dbReference type="GO" id="GO:0009888">
    <property type="term" value="P:tissue development"/>
    <property type="evidence" value="ECO:0007669"/>
    <property type="project" value="TreeGrafter"/>
</dbReference>
<evidence type="ECO:0000313" key="13">
    <source>
        <dbReference type="Proteomes" id="UP001497482"/>
    </source>
</evidence>
<dbReference type="Pfam" id="PF00053">
    <property type="entry name" value="EGF_laminin"/>
    <property type="match status" value="1"/>
</dbReference>
<keyword evidence="7" id="KW-0325">Glycoprotein</keyword>
<dbReference type="Pfam" id="PF23219">
    <property type="entry name" value="LAMB1"/>
    <property type="match status" value="1"/>
</dbReference>
<dbReference type="SUPFAM" id="SSF57196">
    <property type="entry name" value="EGF/Laminin"/>
    <property type="match status" value="1"/>
</dbReference>
<evidence type="ECO:0000256" key="4">
    <source>
        <dbReference type="ARBA" id="ARBA00022737"/>
    </source>
</evidence>
<keyword evidence="13" id="KW-1185">Reference proteome</keyword>
<accession>A0AAV2KX32</accession>
<sequence>MAAAADVCPAPGPSPAFQRSVFYYKKIACDCDPVGVSQPQCDRSSGQCVCVEGVTGPRCDLCARGYSGTFPDCHRCHQCFGQWDAIVEQLTNQTQRLVGKVRSLKQSGSPSGSYLLSLEQSAEAVRSILSTSPVSEPLGELQELLQQASELMQSLTETLNSTEAALMPTSEEEQEVHSRLDSLNSDSNKLQRTVEELLQQVEIIRNSDIRGATVSVNKYFRQSQASEGRVNASTLDQNSTVQNSVRLRQLTEVTLNSTALDFLQKQTERAQKLDDLAGDMHHLDVSELSLQMCGSAVSQEACSSSSCGGLGCVDPEGRLCGGENCGGFLTTAKNIWTRAQDSEQEILRAMEEVEELSKRVAEVKVKSDEVRGRTLDVLLKTNNTKLRVDQSNEDLRELIRQIRDFLTQDSADLESIEMVSNEVLQMQMPLRPEQLQNLTEEIRLKVEELGSVRHLLQESTEEILRAEGLLKQARQASLEALQVKDSAEKVKEVLDAAQDAQSAASSAISQTTENIERTDRLLSKVQLETANAEQRLSEATERLQTLQLNVTSLRDRSLNVSRSSEQTSEDAAAIRDIANKVQKDLDSDIKDKYSAVQKLVDEKAEGLSDAKKRAVSLQQEAKELLLQASLKLRLLKELEKSYEDNQNTLEQKAEQLLQLESEVKDLLQGISNKVTVYSTCLL</sequence>
<feature type="coiled-coil region" evidence="10">
    <location>
        <begin position="607"/>
        <end position="669"/>
    </location>
</feature>
<evidence type="ECO:0000256" key="8">
    <source>
        <dbReference type="ARBA" id="ARBA00023292"/>
    </source>
</evidence>
<dbReference type="Gene3D" id="2.10.25.10">
    <property type="entry name" value="Laminin"/>
    <property type="match status" value="1"/>
</dbReference>
<feature type="coiled-coil region" evidence="10">
    <location>
        <begin position="339"/>
        <end position="408"/>
    </location>
</feature>
<organism evidence="12 13">
    <name type="scientific">Knipowitschia caucasica</name>
    <name type="common">Caucasian dwarf goby</name>
    <name type="synonym">Pomatoschistus caucasicus</name>
    <dbReference type="NCBI Taxonomy" id="637954"/>
    <lineage>
        <taxon>Eukaryota</taxon>
        <taxon>Metazoa</taxon>
        <taxon>Chordata</taxon>
        <taxon>Craniata</taxon>
        <taxon>Vertebrata</taxon>
        <taxon>Euteleostomi</taxon>
        <taxon>Actinopterygii</taxon>
        <taxon>Neopterygii</taxon>
        <taxon>Teleostei</taxon>
        <taxon>Neoteleostei</taxon>
        <taxon>Acanthomorphata</taxon>
        <taxon>Gobiaria</taxon>
        <taxon>Gobiiformes</taxon>
        <taxon>Gobioidei</taxon>
        <taxon>Gobiidae</taxon>
        <taxon>Gobiinae</taxon>
        <taxon>Knipowitschia</taxon>
    </lineage>
</organism>
<keyword evidence="8 9" id="KW-0424">Laminin EGF-like domain</keyword>
<comment type="caution">
    <text evidence="9">Lacks conserved residue(s) required for the propagation of feature annotation.</text>
</comment>
<evidence type="ECO:0000259" key="11">
    <source>
        <dbReference type="PROSITE" id="PS50027"/>
    </source>
</evidence>
<protein>
    <recommendedName>
        <fullName evidence="11">Laminin EGF-like domain-containing protein</fullName>
    </recommendedName>
</protein>
<feature type="disulfide bond" evidence="9">
    <location>
        <begin position="50"/>
        <end position="59"/>
    </location>
</feature>
<keyword evidence="2" id="KW-0964">Secreted</keyword>
<evidence type="ECO:0000256" key="3">
    <source>
        <dbReference type="ARBA" id="ARBA00022530"/>
    </source>
</evidence>
<proteinExistence type="predicted"/>
<feature type="coiled-coil region" evidence="10">
    <location>
        <begin position="138"/>
        <end position="207"/>
    </location>
</feature>
<evidence type="ECO:0000256" key="1">
    <source>
        <dbReference type="ARBA" id="ARBA00004498"/>
    </source>
</evidence>
<evidence type="ECO:0000256" key="10">
    <source>
        <dbReference type="SAM" id="Coils"/>
    </source>
</evidence>
<dbReference type="InterPro" id="IPR002049">
    <property type="entry name" value="LE_dom"/>
</dbReference>